<dbReference type="PANTHER" id="PTHR31511:SF12">
    <property type="entry name" value="RHO TERMINATION FACTOR N-TERMINAL DOMAIN-CONTAINING PROTEIN"/>
    <property type="match status" value="1"/>
</dbReference>
<feature type="domain" description="C2H2-type" evidence="3">
    <location>
        <begin position="51"/>
        <end position="74"/>
    </location>
</feature>
<evidence type="ECO:0000259" key="3">
    <source>
        <dbReference type="PROSITE" id="PS50157"/>
    </source>
</evidence>
<dbReference type="PROSITE" id="PS50157">
    <property type="entry name" value="ZINC_FINGER_C2H2_2"/>
    <property type="match status" value="3"/>
</dbReference>
<keyword evidence="1" id="KW-0863">Zinc-finger</keyword>
<feature type="region of interest" description="Disordered" evidence="2">
    <location>
        <begin position="158"/>
        <end position="187"/>
    </location>
</feature>
<dbReference type="Gene3D" id="3.30.160.60">
    <property type="entry name" value="Classic Zinc Finger"/>
    <property type="match status" value="1"/>
</dbReference>
<gene>
    <name evidence="4" type="ORF">MAR_031734</name>
</gene>
<feature type="domain" description="C2H2-type" evidence="3">
    <location>
        <begin position="86"/>
        <end position="114"/>
    </location>
</feature>
<dbReference type="Proteomes" id="UP001164746">
    <property type="component" value="Chromosome 10"/>
</dbReference>
<evidence type="ECO:0000256" key="1">
    <source>
        <dbReference type="PROSITE-ProRule" id="PRU00042"/>
    </source>
</evidence>
<dbReference type="PANTHER" id="PTHR31511">
    <property type="entry name" value="PROTEIN CBG23764"/>
    <property type="match status" value="1"/>
</dbReference>
<protein>
    <recommendedName>
        <fullName evidence="3">C2H2-type domain-containing protein</fullName>
    </recommendedName>
</protein>
<name>A0ABY7F5L8_MYAAR</name>
<dbReference type="SMART" id="SM00355">
    <property type="entry name" value="ZnF_C2H2"/>
    <property type="match status" value="4"/>
</dbReference>
<evidence type="ECO:0000256" key="2">
    <source>
        <dbReference type="SAM" id="MobiDB-lite"/>
    </source>
</evidence>
<dbReference type="Pfam" id="PF00096">
    <property type="entry name" value="zf-C2H2"/>
    <property type="match status" value="1"/>
</dbReference>
<sequence length="460" mass="53647">MNTLKKHIQCHLTKQKCELCDAQYMHLKDLYKHRKQVHDVQKHKTPKVKHLDCHLCGKKFGTTYNLKRHMTRLHKTNGRQYARTEFRCRHCNNQFPNYEQLYQHVVENHPLRQQRGGRRAPASRHLDVNELPHHSNTNNRNVSAAESNLANDMDVSMNDMEHSDQTDSSESNDENEHVNNNQVDESALGNRVVNRLVHPIGNERSLLNIENDDDKCFLYCLLASMHPITIQPEKVGHYLPYEHDINMSEISYPVKLADIRKVERRNEHVSINVFTYENETVVPLRITEHTRRLHHVNLLWLTQGDISHYYLITDLNRFLSRTKTNNNRTHFCPYCLHGFVKANSLQEHQQLCARNGAQRVNLPTPGDNDILKFKDYEKTLKVPFVIYADFETINKKLPTCASNPTHSSTTQNTKLEVCSFGYKVVCEDNRYTKPTVVYTGEDAGSKMIECLLKEEKQILE</sequence>
<organism evidence="4 5">
    <name type="scientific">Mya arenaria</name>
    <name type="common">Soft-shell clam</name>
    <dbReference type="NCBI Taxonomy" id="6604"/>
    <lineage>
        <taxon>Eukaryota</taxon>
        <taxon>Metazoa</taxon>
        <taxon>Spiralia</taxon>
        <taxon>Lophotrochozoa</taxon>
        <taxon>Mollusca</taxon>
        <taxon>Bivalvia</taxon>
        <taxon>Autobranchia</taxon>
        <taxon>Heteroconchia</taxon>
        <taxon>Euheterodonta</taxon>
        <taxon>Imparidentia</taxon>
        <taxon>Neoheterodontei</taxon>
        <taxon>Myida</taxon>
        <taxon>Myoidea</taxon>
        <taxon>Myidae</taxon>
        <taxon>Mya</taxon>
    </lineage>
</organism>
<dbReference type="EMBL" id="CP111021">
    <property type="protein sequence ID" value="WAR17140.1"/>
    <property type="molecule type" value="Genomic_DNA"/>
</dbReference>
<keyword evidence="5" id="KW-1185">Reference proteome</keyword>
<keyword evidence="1" id="KW-0862">Zinc</keyword>
<dbReference type="PROSITE" id="PS00028">
    <property type="entry name" value="ZINC_FINGER_C2H2_1"/>
    <property type="match status" value="3"/>
</dbReference>
<evidence type="ECO:0000313" key="5">
    <source>
        <dbReference type="Proteomes" id="UP001164746"/>
    </source>
</evidence>
<evidence type="ECO:0000313" key="4">
    <source>
        <dbReference type="EMBL" id="WAR17140.1"/>
    </source>
</evidence>
<dbReference type="InterPro" id="IPR013087">
    <property type="entry name" value="Znf_C2H2_type"/>
</dbReference>
<accession>A0ABY7F5L8</accession>
<keyword evidence="1" id="KW-0479">Metal-binding</keyword>
<proteinExistence type="predicted"/>
<feature type="domain" description="C2H2-type" evidence="3">
    <location>
        <begin position="15"/>
        <end position="43"/>
    </location>
</feature>
<reference evidence="4" key="1">
    <citation type="submission" date="2022-11" db="EMBL/GenBank/DDBJ databases">
        <title>Centuries of genome instability and evolution in soft-shell clam transmissible cancer (bioRxiv).</title>
        <authorList>
            <person name="Hart S.F.M."/>
            <person name="Yonemitsu M.A."/>
            <person name="Giersch R.M."/>
            <person name="Beal B.F."/>
            <person name="Arriagada G."/>
            <person name="Davis B.W."/>
            <person name="Ostrander E.A."/>
            <person name="Goff S.P."/>
            <person name="Metzger M.J."/>
        </authorList>
    </citation>
    <scope>NUCLEOTIDE SEQUENCE</scope>
    <source>
        <strain evidence="4">MELC-2E11</strain>
        <tissue evidence="4">Siphon/mantle</tissue>
    </source>
</reference>